<dbReference type="Proteomes" id="UP000009168">
    <property type="component" value="Unassembled WGS sequence"/>
</dbReference>
<evidence type="ECO:0000313" key="2">
    <source>
        <dbReference type="EMBL" id="EAR85198.2"/>
    </source>
</evidence>
<sequence>MSAFKQMTIQKQNSQKPLESAKQRNQEIKECVYNSQEILNNQQSDCQQIQLKCRVHTMKLIKYVCLDQNCDHQRFMCPECENTDHFVRHRNKCILISELSDKADTKLSMQNWPQDSYLRIFQDYLKGQNNEYENVIVEMCNRLLKFMKDKIEELAQVMVNLCDEQQKRNQEKNRKLLYSFVDECNNLDSIREIVYQVNTEQNENNFKYLQISAEKQITQIVNQILIHHTQYKQQLNQQFGFGYFESKNANKSLLDFNLIQQEFDQVKEYVEQMSIFIEKNATNSKQIVSPRSSIQNLNGSSDISNLSTDNDSISSVPSANPYSFSLSTIESELDKISFRLDDKSATVKKVNRPTFFFSNIIPQQSYFQLRITGLLNCGTYIGLVDEGQKNVKVNPQIQQNHFVGICLACQGEHYGNCKTNGTGFNFNAKDEEEDINYYYQDENQLQKDNEPQVKTIILNIFINLTKKVISFSDISNEQYLKFDLDNKNYFYNRDIRLFVQTQEQIKFEVLQYNQA</sequence>
<reference evidence="3" key="1">
    <citation type="journal article" date="2006" name="PLoS Biol.">
        <title>Macronuclear genome sequence of the ciliate Tetrahymena thermophila, a model eukaryote.</title>
        <authorList>
            <person name="Eisen J.A."/>
            <person name="Coyne R.S."/>
            <person name="Wu M."/>
            <person name="Wu D."/>
            <person name="Thiagarajan M."/>
            <person name="Wortman J.R."/>
            <person name="Badger J.H."/>
            <person name="Ren Q."/>
            <person name="Amedeo P."/>
            <person name="Jones K.M."/>
            <person name="Tallon L.J."/>
            <person name="Delcher A.L."/>
            <person name="Salzberg S.L."/>
            <person name="Silva J.C."/>
            <person name="Haas B.J."/>
            <person name="Majoros W.H."/>
            <person name="Farzad M."/>
            <person name="Carlton J.M."/>
            <person name="Smith R.K. Jr."/>
            <person name="Garg J."/>
            <person name="Pearlman R.E."/>
            <person name="Karrer K.M."/>
            <person name="Sun L."/>
            <person name="Manning G."/>
            <person name="Elde N.C."/>
            <person name="Turkewitz A.P."/>
            <person name="Asai D.J."/>
            <person name="Wilkes D.E."/>
            <person name="Wang Y."/>
            <person name="Cai H."/>
            <person name="Collins K."/>
            <person name="Stewart B.A."/>
            <person name="Lee S.R."/>
            <person name="Wilamowska K."/>
            <person name="Weinberg Z."/>
            <person name="Ruzzo W.L."/>
            <person name="Wloga D."/>
            <person name="Gaertig J."/>
            <person name="Frankel J."/>
            <person name="Tsao C.-C."/>
            <person name="Gorovsky M.A."/>
            <person name="Keeling P.J."/>
            <person name="Waller R.F."/>
            <person name="Patron N.J."/>
            <person name="Cherry J.M."/>
            <person name="Stover N.A."/>
            <person name="Krieger C.J."/>
            <person name="del Toro C."/>
            <person name="Ryder H.F."/>
            <person name="Williamson S.C."/>
            <person name="Barbeau R.A."/>
            <person name="Hamilton E.P."/>
            <person name="Orias E."/>
        </authorList>
    </citation>
    <scope>NUCLEOTIDE SEQUENCE [LARGE SCALE GENOMIC DNA]</scope>
    <source>
        <strain evidence="3">SB210</strain>
    </source>
</reference>
<name>I7M6H2_TETTS</name>
<keyword evidence="3" id="KW-1185">Reference proteome</keyword>
<feature type="compositionally biased region" description="Polar residues" evidence="1">
    <location>
        <begin position="1"/>
        <end position="17"/>
    </location>
</feature>
<dbReference type="InParanoid" id="I7M6H2"/>
<accession>I7M6H2</accession>
<dbReference type="KEGG" id="tet:TTHERM_00486490"/>
<dbReference type="RefSeq" id="XP_001032861.2">
    <property type="nucleotide sequence ID" value="XM_001032861.2"/>
</dbReference>
<gene>
    <name evidence="2" type="ORF">TTHERM_00486490</name>
</gene>
<evidence type="ECO:0000313" key="3">
    <source>
        <dbReference type="Proteomes" id="UP000009168"/>
    </source>
</evidence>
<dbReference type="GeneID" id="7846934"/>
<organism evidence="2 3">
    <name type="scientific">Tetrahymena thermophila (strain SB210)</name>
    <dbReference type="NCBI Taxonomy" id="312017"/>
    <lineage>
        <taxon>Eukaryota</taxon>
        <taxon>Sar</taxon>
        <taxon>Alveolata</taxon>
        <taxon>Ciliophora</taxon>
        <taxon>Intramacronucleata</taxon>
        <taxon>Oligohymenophorea</taxon>
        <taxon>Hymenostomatida</taxon>
        <taxon>Tetrahymenina</taxon>
        <taxon>Tetrahymenidae</taxon>
        <taxon>Tetrahymena</taxon>
    </lineage>
</organism>
<feature type="region of interest" description="Disordered" evidence="1">
    <location>
        <begin position="1"/>
        <end position="21"/>
    </location>
</feature>
<dbReference type="AlphaFoldDB" id="I7M6H2"/>
<dbReference type="EMBL" id="GG662587">
    <property type="protein sequence ID" value="EAR85198.2"/>
    <property type="molecule type" value="Genomic_DNA"/>
</dbReference>
<evidence type="ECO:0000256" key="1">
    <source>
        <dbReference type="SAM" id="MobiDB-lite"/>
    </source>
</evidence>
<protein>
    <submittedName>
        <fullName evidence="2">Uncharacterized protein</fullName>
    </submittedName>
</protein>
<proteinExistence type="predicted"/>